<dbReference type="PANTHER" id="PTHR28047:SF5">
    <property type="entry name" value="PROTEIN DCG1"/>
    <property type="match status" value="1"/>
</dbReference>
<dbReference type="RefSeq" id="XP_070867981.1">
    <property type="nucleotide sequence ID" value="XM_071010556.1"/>
</dbReference>
<evidence type="ECO:0000313" key="3">
    <source>
        <dbReference type="Proteomes" id="UP001600064"/>
    </source>
</evidence>
<protein>
    <recommendedName>
        <fullName evidence="4">Hydantoin racemase</fullName>
    </recommendedName>
</protein>
<evidence type="ECO:0008006" key="4">
    <source>
        <dbReference type="Google" id="ProtNLM"/>
    </source>
</evidence>
<comment type="similarity">
    <text evidence="1">Belongs to the HyuE racemase family.</text>
</comment>
<dbReference type="Gene3D" id="3.40.50.12500">
    <property type="match status" value="1"/>
</dbReference>
<accession>A0ABR4DFY4</accession>
<sequence length="264" mass="28907">MPTKRAVRRTTRILVLNPNSSQEMTHTLQQSIRSMELSSSTEVDAYTAPQKSPTSINNGEDVEVSARVVEDDLTKTQLLQQYDAILVACFSAHPLVGWLAEQDGEFARLSVMGIFEASILTALSLIRPGKKWGIVTTGKYWEQHLVEGAKRFLGTFGDQAKNDRFAGVETTGLNASDFHDGVDPEVVRQALQNATARLLTDKDVECVIMGCAGMTGLEKVIRSTAAELCGPEQAADLFVVDGVRAGIGLLEQMVRNRRAFQRPP</sequence>
<reference evidence="2 3" key="1">
    <citation type="journal article" date="2024" name="Commun. Biol.">
        <title>Comparative genomic analysis of thermophilic fungi reveals convergent evolutionary adaptations and gene losses.</title>
        <authorList>
            <person name="Steindorff A.S."/>
            <person name="Aguilar-Pontes M.V."/>
            <person name="Robinson A.J."/>
            <person name="Andreopoulos B."/>
            <person name="LaButti K."/>
            <person name="Kuo A."/>
            <person name="Mondo S."/>
            <person name="Riley R."/>
            <person name="Otillar R."/>
            <person name="Haridas S."/>
            <person name="Lipzen A."/>
            <person name="Grimwood J."/>
            <person name="Schmutz J."/>
            <person name="Clum A."/>
            <person name="Reid I.D."/>
            <person name="Moisan M.C."/>
            <person name="Butler G."/>
            <person name="Nguyen T.T.M."/>
            <person name="Dewar K."/>
            <person name="Conant G."/>
            <person name="Drula E."/>
            <person name="Henrissat B."/>
            <person name="Hansel C."/>
            <person name="Singer S."/>
            <person name="Hutchinson M.I."/>
            <person name="de Vries R.P."/>
            <person name="Natvig D.O."/>
            <person name="Powell A.J."/>
            <person name="Tsang A."/>
            <person name="Grigoriev I.V."/>
        </authorList>
    </citation>
    <scope>NUCLEOTIDE SEQUENCE [LARGE SCALE GENOMIC DNA]</scope>
    <source>
        <strain evidence="2 3">ATCC 22073</strain>
    </source>
</reference>
<dbReference type="GeneID" id="98125200"/>
<keyword evidence="3" id="KW-1185">Reference proteome</keyword>
<name>A0ABR4DFY4_9PEZI</name>
<proteinExistence type="inferred from homology"/>
<dbReference type="PANTHER" id="PTHR28047">
    <property type="entry name" value="PROTEIN DCG1"/>
    <property type="match status" value="1"/>
</dbReference>
<dbReference type="InterPro" id="IPR015942">
    <property type="entry name" value="Asp/Glu/hydantoin_racemase"/>
</dbReference>
<dbReference type="EMBL" id="JAZGUE010000003">
    <property type="protein sequence ID" value="KAL2269257.1"/>
    <property type="molecule type" value="Genomic_DNA"/>
</dbReference>
<dbReference type="Pfam" id="PF01177">
    <property type="entry name" value="Asp_Glu_race"/>
    <property type="match status" value="1"/>
</dbReference>
<comment type="caution">
    <text evidence="2">The sequence shown here is derived from an EMBL/GenBank/DDBJ whole genome shotgun (WGS) entry which is preliminary data.</text>
</comment>
<dbReference type="InterPro" id="IPR052186">
    <property type="entry name" value="Hydantoin_racemase-like"/>
</dbReference>
<gene>
    <name evidence="2" type="ORF">VTJ83DRAFT_4103</name>
</gene>
<organism evidence="2 3">
    <name type="scientific">Remersonia thermophila</name>
    <dbReference type="NCBI Taxonomy" id="72144"/>
    <lineage>
        <taxon>Eukaryota</taxon>
        <taxon>Fungi</taxon>
        <taxon>Dikarya</taxon>
        <taxon>Ascomycota</taxon>
        <taxon>Pezizomycotina</taxon>
        <taxon>Sordariomycetes</taxon>
        <taxon>Sordariomycetidae</taxon>
        <taxon>Sordariales</taxon>
        <taxon>Sordariales incertae sedis</taxon>
        <taxon>Remersonia</taxon>
    </lineage>
</organism>
<dbReference type="InterPro" id="IPR053714">
    <property type="entry name" value="Iso_Racemase_Enz_sf"/>
</dbReference>
<evidence type="ECO:0000313" key="2">
    <source>
        <dbReference type="EMBL" id="KAL2269257.1"/>
    </source>
</evidence>
<dbReference type="Proteomes" id="UP001600064">
    <property type="component" value="Unassembled WGS sequence"/>
</dbReference>
<evidence type="ECO:0000256" key="1">
    <source>
        <dbReference type="ARBA" id="ARBA00038414"/>
    </source>
</evidence>